<evidence type="ECO:0000313" key="3">
    <source>
        <dbReference type="EMBL" id="AWT60633.1"/>
    </source>
</evidence>
<evidence type="ECO:0000313" key="4">
    <source>
        <dbReference type="Proteomes" id="UP000247465"/>
    </source>
</evidence>
<evidence type="ECO:0000256" key="1">
    <source>
        <dbReference type="ARBA" id="ARBA00023239"/>
    </source>
</evidence>
<name>A0A2Z4AEA1_9BACT</name>
<proteinExistence type="predicted"/>
<dbReference type="InterPro" id="IPR034593">
    <property type="entry name" value="DgoD-like"/>
</dbReference>
<dbReference type="KEGG" id="mtar:DF168_01850"/>
<dbReference type="PANTHER" id="PTHR48080:SF2">
    <property type="entry name" value="D-GALACTONATE DEHYDRATASE"/>
    <property type="match status" value="1"/>
</dbReference>
<dbReference type="InterPro" id="IPR029017">
    <property type="entry name" value="Enolase-like_N"/>
</dbReference>
<dbReference type="GO" id="GO:0008869">
    <property type="term" value="F:galactonate dehydratase activity"/>
    <property type="evidence" value="ECO:0007669"/>
    <property type="project" value="UniProtKB-EC"/>
</dbReference>
<dbReference type="PANTHER" id="PTHR48080">
    <property type="entry name" value="D-GALACTONATE DEHYDRATASE-RELATED"/>
    <property type="match status" value="1"/>
</dbReference>
<dbReference type="AlphaFoldDB" id="A0A2Z4AEA1"/>
<accession>A0A2Z4AEA1</accession>
<feature type="domain" description="Mandelate racemase/muconate lactonizing enzyme C-terminal" evidence="2">
    <location>
        <begin position="144"/>
        <end position="251"/>
    </location>
</feature>
<dbReference type="EC" id="4.2.1.6" evidence="3"/>
<dbReference type="InterPro" id="IPR013342">
    <property type="entry name" value="Mandelate_racemase_C"/>
</dbReference>
<dbReference type="SUPFAM" id="SSF54826">
    <property type="entry name" value="Enolase N-terminal domain-like"/>
    <property type="match status" value="1"/>
</dbReference>
<sequence length="396" mass="44354">MKITHLKVFLLNPGKRVSYGTGWGKNWILVKVYTDEGIDGVGEAFGTGKAKTTEAAIYEFERWLKGKDPTEVMRNWQAYYRGSRYPLGTATMSALSAVEQALWDISGKACGVPVYKMLGGPFRRKIRVYASGLVTQPRHFERDGGTLLESAKQVVEQGYTAMKFTPQPDDYKRKSPEQIHRDAVERVRSVREAVGPNIDICLDYHGRSFSPADAIKLCREIEHYNPYFIEEPALTEAPESLREVKMKTTIPVAGGERCISRDRLKDILQREALHILQPEPTANGGILETIKWAAMCELFHVTLAPHHACSPVSLFSCAHIDACVPNFLIQECNINLEEQIVKDCFTGLPVVENGYLQLPNRPGLGIELNEEAAASYPFKPFDRPVIIQQDDGIGLE</sequence>
<reference evidence="3 4" key="1">
    <citation type="submission" date="2018-06" db="EMBL/GenBank/DDBJ databases">
        <title>Draft Genome Sequence of a Novel Marine Bacterium Related to the Verrucomicrobia.</title>
        <authorList>
            <person name="Vosseberg J."/>
            <person name="Martijn J."/>
            <person name="Ettema T.J.G."/>
        </authorList>
    </citation>
    <scope>NUCLEOTIDE SEQUENCE [LARGE SCALE GENOMIC DNA]</scope>
    <source>
        <strain evidence="3">TARA_B100001123</strain>
    </source>
</reference>
<organism evidence="3 4">
    <name type="scientific">Candidatus Moanibacter tarae</name>
    <dbReference type="NCBI Taxonomy" id="2200854"/>
    <lineage>
        <taxon>Bacteria</taxon>
        <taxon>Pseudomonadati</taxon>
        <taxon>Verrucomicrobiota</taxon>
        <taxon>Opitutia</taxon>
        <taxon>Puniceicoccales</taxon>
        <taxon>Puniceicoccales incertae sedis</taxon>
        <taxon>Candidatus Moanibacter</taxon>
    </lineage>
</organism>
<dbReference type="InterPro" id="IPR013341">
    <property type="entry name" value="Mandelate_racemase_N_dom"/>
</dbReference>
<evidence type="ECO:0000259" key="2">
    <source>
        <dbReference type="SMART" id="SM00922"/>
    </source>
</evidence>
<keyword evidence="1 3" id="KW-0456">Lyase</keyword>
<gene>
    <name evidence="3" type="primary">dgoD_15</name>
    <name evidence="3" type="ORF">DF168_01850</name>
</gene>
<dbReference type="Proteomes" id="UP000247465">
    <property type="component" value="Chromosome"/>
</dbReference>
<protein>
    <submittedName>
        <fullName evidence="3">D-galactonate dehydratase</fullName>
        <ecNumber evidence="3">4.2.1.6</ecNumber>
    </submittedName>
</protein>
<dbReference type="InterPro" id="IPR029065">
    <property type="entry name" value="Enolase_C-like"/>
</dbReference>
<dbReference type="Pfam" id="PF13378">
    <property type="entry name" value="MR_MLE_C"/>
    <property type="match status" value="1"/>
</dbReference>
<dbReference type="EMBL" id="CP029803">
    <property type="protein sequence ID" value="AWT60633.1"/>
    <property type="molecule type" value="Genomic_DNA"/>
</dbReference>
<dbReference type="SMART" id="SM00922">
    <property type="entry name" value="MR_MLE"/>
    <property type="match status" value="1"/>
</dbReference>
<dbReference type="InterPro" id="IPR036849">
    <property type="entry name" value="Enolase-like_C_sf"/>
</dbReference>
<dbReference type="Gene3D" id="3.30.390.10">
    <property type="entry name" value="Enolase-like, N-terminal domain"/>
    <property type="match status" value="1"/>
</dbReference>
<dbReference type="SFLD" id="SFLDS00001">
    <property type="entry name" value="Enolase"/>
    <property type="match status" value="1"/>
</dbReference>
<dbReference type="Gene3D" id="3.20.20.120">
    <property type="entry name" value="Enolase-like C-terminal domain"/>
    <property type="match status" value="1"/>
</dbReference>
<dbReference type="Pfam" id="PF02746">
    <property type="entry name" value="MR_MLE_N"/>
    <property type="match status" value="1"/>
</dbReference>
<dbReference type="CDD" id="cd03316">
    <property type="entry name" value="MR_like"/>
    <property type="match status" value="1"/>
</dbReference>
<dbReference type="SUPFAM" id="SSF51604">
    <property type="entry name" value="Enolase C-terminal domain-like"/>
    <property type="match status" value="1"/>
</dbReference>